<reference evidence="2" key="1">
    <citation type="submission" date="2021-05" db="EMBL/GenBank/DDBJ databases">
        <authorList>
            <person name="Alioto T."/>
            <person name="Alioto T."/>
            <person name="Gomez Garrido J."/>
        </authorList>
    </citation>
    <scope>NUCLEOTIDE SEQUENCE</scope>
</reference>
<name>A0A8D8XH88_9HEMI</name>
<protein>
    <submittedName>
        <fullName evidence="2">Uncharacterized protein</fullName>
    </submittedName>
</protein>
<organism evidence="2">
    <name type="scientific">Cacopsylla melanoneura</name>
    <dbReference type="NCBI Taxonomy" id="428564"/>
    <lineage>
        <taxon>Eukaryota</taxon>
        <taxon>Metazoa</taxon>
        <taxon>Ecdysozoa</taxon>
        <taxon>Arthropoda</taxon>
        <taxon>Hexapoda</taxon>
        <taxon>Insecta</taxon>
        <taxon>Pterygota</taxon>
        <taxon>Neoptera</taxon>
        <taxon>Paraneoptera</taxon>
        <taxon>Hemiptera</taxon>
        <taxon>Sternorrhyncha</taxon>
        <taxon>Psylloidea</taxon>
        <taxon>Psyllidae</taxon>
        <taxon>Psyllinae</taxon>
        <taxon>Cacopsylla</taxon>
    </lineage>
</organism>
<sequence length="102" mass="11895">MKNNNKRTKNKKKGMNVSKELKQNNNNKITNNNFPINKTWKRDRKKTSNFSANGFSTSENIGREKRRRNLNSLKTAAKVFKFTSNTFLEKKSTMPTPKKILT</sequence>
<feature type="compositionally biased region" description="Polar residues" evidence="1">
    <location>
        <begin position="48"/>
        <end position="60"/>
    </location>
</feature>
<evidence type="ECO:0000313" key="2">
    <source>
        <dbReference type="EMBL" id="CAG6696977.1"/>
    </source>
</evidence>
<feature type="region of interest" description="Disordered" evidence="1">
    <location>
        <begin position="1"/>
        <end position="68"/>
    </location>
</feature>
<accession>A0A8D8XH88</accession>
<dbReference type="AlphaFoldDB" id="A0A8D8XH88"/>
<feature type="compositionally biased region" description="Basic residues" evidence="1">
    <location>
        <begin position="1"/>
        <end position="14"/>
    </location>
</feature>
<proteinExistence type="predicted"/>
<dbReference type="EMBL" id="HBUF01331121">
    <property type="protein sequence ID" value="CAG6696977.1"/>
    <property type="molecule type" value="Transcribed_RNA"/>
</dbReference>
<feature type="compositionally biased region" description="Low complexity" evidence="1">
    <location>
        <begin position="24"/>
        <end position="38"/>
    </location>
</feature>
<evidence type="ECO:0000256" key="1">
    <source>
        <dbReference type="SAM" id="MobiDB-lite"/>
    </source>
</evidence>
<dbReference type="EMBL" id="HBUF01331122">
    <property type="protein sequence ID" value="CAG6696978.1"/>
    <property type="molecule type" value="Transcribed_RNA"/>
</dbReference>